<dbReference type="PANTHER" id="PTHR16821:SF2">
    <property type="entry name" value="FRATAXIN, MITOCHONDRIAL"/>
    <property type="match status" value="1"/>
</dbReference>
<keyword evidence="10" id="KW-0406">Ion transport</keyword>
<gene>
    <name evidence="16" type="ORF">CTI12_AA165430</name>
</gene>
<evidence type="ECO:0000256" key="3">
    <source>
        <dbReference type="ARBA" id="ARBA00013107"/>
    </source>
</evidence>
<comment type="similarity">
    <text evidence="2">Belongs to the frataxin family.</text>
</comment>
<dbReference type="InterPro" id="IPR001878">
    <property type="entry name" value="Znf_CCHC"/>
</dbReference>
<comment type="subcellular location">
    <subcellularLocation>
        <location evidence="1">Mitochondrion</location>
    </subcellularLocation>
</comment>
<dbReference type="CDD" id="cd00503">
    <property type="entry name" value="Frataxin"/>
    <property type="match status" value="1"/>
</dbReference>
<keyword evidence="11" id="KW-0496">Mitochondrion</keyword>
<dbReference type="Pfam" id="PF01491">
    <property type="entry name" value="Frataxin_Cyay"/>
    <property type="match status" value="1"/>
</dbReference>
<evidence type="ECO:0000256" key="4">
    <source>
        <dbReference type="ARBA" id="ARBA00022434"/>
    </source>
</evidence>
<evidence type="ECO:0000256" key="5">
    <source>
        <dbReference type="ARBA" id="ARBA00022448"/>
    </source>
</evidence>
<feature type="compositionally biased region" description="Basic residues" evidence="14">
    <location>
        <begin position="77"/>
        <end position="91"/>
    </location>
</feature>
<keyword evidence="13" id="KW-0479">Metal-binding</keyword>
<evidence type="ECO:0000256" key="12">
    <source>
        <dbReference type="ARBA" id="ARBA00047990"/>
    </source>
</evidence>
<dbReference type="PROSITE" id="PS50810">
    <property type="entry name" value="FRATAXIN_2"/>
    <property type="match status" value="1"/>
</dbReference>
<keyword evidence="8" id="KW-0560">Oxidoreductase</keyword>
<dbReference type="NCBIfam" id="TIGR03422">
    <property type="entry name" value="mito_frataxin"/>
    <property type="match status" value="1"/>
</dbReference>
<keyword evidence="9" id="KW-0408">Iron</keyword>
<dbReference type="SUPFAM" id="SSF55387">
    <property type="entry name" value="Frataxin/Nqo15-like"/>
    <property type="match status" value="1"/>
</dbReference>
<evidence type="ECO:0000256" key="8">
    <source>
        <dbReference type="ARBA" id="ARBA00023002"/>
    </source>
</evidence>
<dbReference type="GO" id="GO:0006879">
    <property type="term" value="P:intracellular iron ion homeostasis"/>
    <property type="evidence" value="ECO:0007669"/>
    <property type="project" value="UniProtKB-KW"/>
</dbReference>
<keyword evidence="6" id="KW-0410">Iron transport</keyword>
<evidence type="ECO:0000256" key="9">
    <source>
        <dbReference type="ARBA" id="ARBA00023004"/>
    </source>
</evidence>
<dbReference type="GO" id="GO:0051537">
    <property type="term" value="F:2 iron, 2 sulfur cluster binding"/>
    <property type="evidence" value="ECO:0007669"/>
    <property type="project" value="TreeGrafter"/>
</dbReference>
<dbReference type="Proteomes" id="UP000245207">
    <property type="component" value="Unassembled WGS sequence"/>
</dbReference>
<organism evidence="16 17">
    <name type="scientific">Artemisia annua</name>
    <name type="common">Sweet wormwood</name>
    <dbReference type="NCBI Taxonomy" id="35608"/>
    <lineage>
        <taxon>Eukaryota</taxon>
        <taxon>Viridiplantae</taxon>
        <taxon>Streptophyta</taxon>
        <taxon>Embryophyta</taxon>
        <taxon>Tracheophyta</taxon>
        <taxon>Spermatophyta</taxon>
        <taxon>Magnoliopsida</taxon>
        <taxon>eudicotyledons</taxon>
        <taxon>Gunneridae</taxon>
        <taxon>Pentapetalae</taxon>
        <taxon>asterids</taxon>
        <taxon>campanulids</taxon>
        <taxon>Asterales</taxon>
        <taxon>Asteraceae</taxon>
        <taxon>Asteroideae</taxon>
        <taxon>Anthemideae</taxon>
        <taxon>Artemisiinae</taxon>
        <taxon>Artemisia</taxon>
    </lineage>
</organism>
<dbReference type="OrthoDB" id="1897642at2759"/>
<feature type="region of interest" description="Disordered" evidence="14">
    <location>
        <begin position="77"/>
        <end position="98"/>
    </location>
</feature>
<dbReference type="EMBL" id="PKPP01001320">
    <property type="protein sequence ID" value="PWA83673.1"/>
    <property type="molecule type" value="Genomic_DNA"/>
</dbReference>
<dbReference type="InterPro" id="IPR036875">
    <property type="entry name" value="Znf_CCHC_sf"/>
</dbReference>
<dbReference type="GO" id="GO:0008270">
    <property type="term" value="F:zinc ion binding"/>
    <property type="evidence" value="ECO:0007669"/>
    <property type="project" value="UniProtKB-KW"/>
</dbReference>
<keyword evidence="13" id="KW-0863">Zinc-finger</keyword>
<dbReference type="SUPFAM" id="SSF57756">
    <property type="entry name" value="Retrovirus zinc finger-like domains"/>
    <property type="match status" value="1"/>
</dbReference>
<evidence type="ECO:0000256" key="11">
    <source>
        <dbReference type="ARBA" id="ARBA00023128"/>
    </source>
</evidence>
<dbReference type="GO" id="GO:0006826">
    <property type="term" value="P:iron ion transport"/>
    <property type="evidence" value="ECO:0007669"/>
    <property type="project" value="UniProtKB-KW"/>
</dbReference>
<comment type="caution">
    <text evidence="16">The sequence shown here is derived from an EMBL/GenBank/DDBJ whole genome shotgun (WGS) entry which is preliminary data.</text>
</comment>
<feature type="region of interest" description="Disordered" evidence="14">
    <location>
        <begin position="1"/>
        <end position="23"/>
    </location>
</feature>
<dbReference type="GO" id="GO:0008198">
    <property type="term" value="F:ferrous iron binding"/>
    <property type="evidence" value="ECO:0007669"/>
    <property type="project" value="TreeGrafter"/>
</dbReference>
<evidence type="ECO:0000256" key="10">
    <source>
        <dbReference type="ARBA" id="ARBA00023065"/>
    </source>
</evidence>
<dbReference type="AlphaFoldDB" id="A0A2U1PD39"/>
<evidence type="ECO:0000313" key="17">
    <source>
        <dbReference type="Proteomes" id="UP000245207"/>
    </source>
</evidence>
<dbReference type="InterPro" id="IPR002908">
    <property type="entry name" value="Frataxin/CyaY"/>
</dbReference>
<dbReference type="GO" id="GO:0034986">
    <property type="term" value="F:iron chaperone activity"/>
    <property type="evidence" value="ECO:0007669"/>
    <property type="project" value="TreeGrafter"/>
</dbReference>
<comment type="catalytic activity">
    <reaction evidence="12">
        <text>4 Fe(2+) + O2 + 4 H(+) = 4 Fe(3+) + 2 H2O</text>
        <dbReference type="Rhea" id="RHEA:11148"/>
        <dbReference type="ChEBI" id="CHEBI:15377"/>
        <dbReference type="ChEBI" id="CHEBI:15378"/>
        <dbReference type="ChEBI" id="CHEBI:15379"/>
        <dbReference type="ChEBI" id="CHEBI:29033"/>
        <dbReference type="ChEBI" id="CHEBI:29034"/>
        <dbReference type="EC" id="1.16.3.1"/>
    </reaction>
</comment>
<dbReference type="EC" id="1.16.3.1" evidence="3"/>
<evidence type="ECO:0000256" key="1">
    <source>
        <dbReference type="ARBA" id="ARBA00004173"/>
    </source>
</evidence>
<dbReference type="InterPro" id="IPR020895">
    <property type="entry name" value="Frataxin_CS"/>
</dbReference>
<proteinExistence type="inferred from homology"/>
<dbReference type="Gene3D" id="3.30.920.10">
    <property type="entry name" value="Frataxin/CyaY"/>
    <property type="match status" value="1"/>
</dbReference>
<dbReference type="GO" id="GO:0008199">
    <property type="term" value="F:ferric iron binding"/>
    <property type="evidence" value="ECO:0007669"/>
    <property type="project" value="InterPro"/>
</dbReference>
<dbReference type="InterPro" id="IPR017789">
    <property type="entry name" value="Frataxin"/>
</dbReference>
<name>A0A2U1PD39_ARTAN</name>
<keyword evidence="7" id="KW-0809">Transit peptide</keyword>
<dbReference type="SMART" id="SM00343">
    <property type="entry name" value="ZnF_C2HC"/>
    <property type="match status" value="1"/>
</dbReference>
<dbReference type="Gene3D" id="4.10.60.10">
    <property type="entry name" value="Zinc finger, CCHC-type"/>
    <property type="match status" value="1"/>
</dbReference>
<accession>A0A2U1PD39</accession>
<dbReference type="FunFam" id="3.30.920.10:FF:000003">
    <property type="entry name" value="Frataxin, mitochondrial"/>
    <property type="match status" value="1"/>
</dbReference>
<dbReference type="GO" id="GO:0016226">
    <property type="term" value="P:iron-sulfur cluster assembly"/>
    <property type="evidence" value="ECO:0007669"/>
    <property type="project" value="InterPro"/>
</dbReference>
<dbReference type="GO" id="GO:0003676">
    <property type="term" value="F:nucleic acid binding"/>
    <property type="evidence" value="ECO:0007669"/>
    <property type="project" value="InterPro"/>
</dbReference>
<evidence type="ECO:0000256" key="7">
    <source>
        <dbReference type="ARBA" id="ARBA00022946"/>
    </source>
</evidence>
<dbReference type="PROSITE" id="PS50158">
    <property type="entry name" value="ZF_CCHC"/>
    <property type="match status" value="1"/>
</dbReference>
<dbReference type="InterPro" id="IPR036524">
    <property type="entry name" value="Frataxin/CyaY_sf"/>
</dbReference>
<protein>
    <recommendedName>
        <fullName evidence="3">ferroxidase</fullName>
        <ecNumber evidence="3">1.16.3.1</ecNumber>
    </recommendedName>
</protein>
<dbReference type="GO" id="GO:0005739">
    <property type="term" value="C:mitochondrion"/>
    <property type="evidence" value="ECO:0007669"/>
    <property type="project" value="UniProtKB-SubCell"/>
</dbReference>
<dbReference type="PRINTS" id="PR00904">
    <property type="entry name" value="FRATAXIN"/>
</dbReference>
<evidence type="ECO:0000256" key="13">
    <source>
        <dbReference type="PROSITE-ProRule" id="PRU00047"/>
    </source>
</evidence>
<sequence>MSANDHYRGFAAGGNGYEDGDPRDAEIERLRQRVRELETNTFNRYDERVDSMATNSVVDEYEDGDNGYDNIFARRNHRQHQSHHRHHRPHMRQPQQQVDPLRSLGLCTEIPEFEGKLQPDEFLDWIQTVERIFDLHDIPDNLKKKMTNRLLPVSWVFSGQILRTLFLYNSTIYSFSDVCQLALRVERQLAQKSKMSSKFPAYPRTTPGGSTNTRIGPIKADPPVIPTPQTGTSNTLRCFKCQGLGHIKRDCPNKQILAFVDDTEPKYDTEEEEAPEVLYPDRGPAAIDYSALLQEDEFHKLADATIHDLLEKIEEYGDSVDIDGFDIDYGNQVLTVKFGSLGTYVLNKQTPNRQIWMSSPVSGPSRFDWDRTTEAWIYRRTKAKLLETLENEIQQLCHEPIKLT</sequence>
<feature type="domain" description="CCHC-type" evidence="15">
    <location>
        <begin position="237"/>
        <end position="253"/>
    </location>
</feature>
<dbReference type="PROSITE" id="PS01344">
    <property type="entry name" value="FRATAXIN_1"/>
    <property type="match status" value="1"/>
</dbReference>
<keyword evidence="5" id="KW-0813">Transport</keyword>
<evidence type="ECO:0000256" key="6">
    <source>
        <dbReference type="ARBA" id="ARBA00022496"/>
    </source>
</evidence>
<evidence type="ECO:0000256" key="14">
    <source>
        <dbReference type="SAM" id="MobiDB-lite"/>
    </source>
</evidence>
<keyword evidence="17" id="KW-1185">Reference proteome</keyword>
<evidence type="ECO:0000313" key="16">
    <source>
        <dbReference type="EMBL" id="PWA83673.1"/>
    </source>
</evidence>
<feature type="region of interest" description="Disordered" evidence="14">
    <location>
        <begin position="196"/>
        <end position="229"/>
    </location>
</feature>
<dbReference type="PANTHER" id="PTHR16821">
    <property type="entry name" value="FRATAXIN"/>
    <property type="match status" value="1"/>
</dbReference>
<dbReference type="GO" id="GO:0004322">
    <property type="term" value="F:ferroxidase activity"/>
    <property type="evidence" value="ECO:0007669"/>
    <property type="project" value="UniProtKB-EC"/>
</dbReference>
<dbReference type="Pfam" id="PF00098">
    <property type="entry name" value="zf-CCHC"/>
    <property type="match status" value="1"/>
</dbReference>
<dbReference type="NCBIfam" id="TIGR03421">
    <property type="entry name" value="FeS_CyaY"/>
    <property type="match status" value="1"/>
</dbReference>
<keyword evidence="13" id="KW-0862">Zinc</keyword>
<keyword evidence="4" id="KW-0409">Iron storage</keyword>
<evidence type="ECO:0000259" key="15">
    <source>
        <dbReference type="PROSITE" id="PS50158"/>
    </source>
</evidence>
<dbReference type="SMART" id="SM01219">
    <property type="entry name" value="Frataxin_Cyay"/>
    <property type="match status" value="1"/>
</dbReference>
<reference evidence="16 17" key="1">
    <citation type="journal article" date="2018" name="Mol. Plant">
        <title>The genome of Artemisia annua provides insight into the evolution of Asteraceae family and artemisinin biosynthesis.</title>
        <authorList>
            <person name="Shen Q."/>
            <person name="Zhang L."/>
            <person name="Liao Z."/>
            <person name="Wang S."/>
            <person name="Yan T."/>
            <person name="Shi P."/>
            <person name="Liu M."/>
            <person name="Fu X."/>
            <person name="Pan Q."/>
            <person name="Wang Y."/>
            <person name="Lv Z."/>
            <person name="Lu X."/>
            <person name="Zhang F."/>
            <person name="Jiang W."/>
            <person name="Ma Y."/>
            <person name="Chen M."/>
            <person name="Hao X."/>
            <person name="Li L."/>
            <person name="Tang Y."/>
            <person name="Lv G."/>
            <person name="Zhou Y."/>
            <person name="Sun X."/>
            <person name="Brodelius P.E."/>
            <person name="Rose J.K.C."/>
            <person name="Tang K."/>
        </authorList>
    </citation>
    <scope>NUCLEOTIDE SEQUENCE [LARGE SCALE GENOMIC DNA]</scope>
    <source>
        <strain evidence="17">cv. Huhao1</strain>
        <tissue evidence="16">Leaf</tissue>
    </source>
</reference>
<evidence type="ECO:0000256" key="2">
    <source>
        <dbReference type="ARBA" id="ARBA00008183"/>
    </source>
</evidence>
<dbReference type="STRING" id="35608.A0A2U1PD39"/>